<dbReference type="GO" id="GO:0031012">
    <property type="term" value="C:extracellular matrix"/>
    <property type="evidence" value="ECO:0007669"/>
    <property type="project" value="TreeGrafter"/>
</dbReference>
<evidence type="ECO:0000313" key="9">
    <source>
        <dbReference type="Proteomes" id="UP000694412"/>
    </source>
</evidence>
<evidence type="ECO:0000259" key="7">
    <source>
        <dbReference type="Pfam" id="PF01408"/>
    </source>
</evidence>
<reference evidence="8" key="3">
    <citation type="submission" date="2025-09" db="UniProtKB">
        <authorList>
            <consortium name="Ensembl"/>
        </authorList>
    </citation>
    <scope>IDENTIFICATION</scope>
</reference>
<evidence type="ECO:0000256" key="3">
    <source>
        <dbReference type="ARBA" id="ARBA00022530"/>
    </source>
</evidence>
<reference evidence="8" key="2">
    <citation type="submission" date="2025-08" db="UniProtKB">
        <authorList>
            <consortium name="Ensembl"/>
        </authorList>
    </citation>
    <scope>IDENTIFICATION</scope>
</reference>
<dbReference type="GO" id="GO:0030198">
    <property type="term" value="P:extracellular matrix organization"/>
    <property type="evidence" value="ECO:0007669"/>
    <property type="project" value="TreeGrafter"/>
</dbReference>
<dbReference type="InterPro" id="IPR000683">
    <property type="entry name" value="Gfo/Idh/MocA-like_OxRdtase_N"/>
</dbReference>
<proteinExistence type="predicted"/>
<dbReference type="GeneTree" id="ENSGT00940000156501"/>
<dbReference type="GO" id="GO:0016491">
    <property type="term" value="F:oxidoreductase activity"/>
    <property type="evidence" value="ECO:0007669"/>
    <property type="project" value="UniProtKB-KW"/>
</dbReference>
<keyword evidence="2" id="KW-0964">Secreted</keyword>
<comment type="function">
    <text evidence="5">Promotes matrix assembly.</text>
</comment>
<feature type="domain" description="Gfo/Idh/MocA-like oxidoreductase N-terminal" evidence="7">
    <location>
        <begin position="6"/>
        <end position="87"/>
    </location>
</feature>
<dbReference type="Pfam" id="PF01408">
    <property type="entry name" value="GFO_IDH_MocA"/>
    <property type="match status" value="1"/>
</dbReference>
<keyword evidence="9" id="KW-1185">Reference proteome</keyword>
<dbReference type="InterPro" id="IPR036291">
    <property type="entry name" value="NAD(P)-bd_dom_sf"/>
</dbReference>
<dbReference type="Proteomes" id="UP000694412">
    <property type="component" value="Chromosome 11"/>
</dbReference>
<evidence type="ECO:0000256" key="1">
    <source>
        <dbReference type="ARBA" id="ARBA00004498"/>
    </source>
</evidence>
<evidence type="ECO:0000256" key="4">
    <source>
        <dbReference type="ARBA" id="ARBA00023002"/>
    </source>
</evidence>
<evidence type="ECO:0000256" key="6">
    <source>
        <dbReference type="ARBA" id="ARBA00040293"/>
    </source>
</evidence>
<dbReference type="AlphaFoldDB" id="A0A8C2TMA5"/>
<keyword evidence="3" id="KW-0272">Extracellular matrix</keyword>
<dbReference type="PANTHER" id="PTHR43818:SF8">
    <property type="entry name" value="GLUCOSE-FRUCTOSE OXIDOREDUCTASE DOMAIN-CONTAINING PROTEIN 2"/>
    <property type="match status" value="1"/>
</dbReference>
<keyword evidence="4" id="KW-0560">Oxidoreductase</keyword>
<dbReference type="InterPro" id="IPR050463">
    <property type="entry name" value="Gfo/Idh/MocA_oxidrdct_glycsds"/>
</dbReference>
<organism evidence="8 9">
    <name type="scientific">Coturnix japonica</name>
    <name type="common">Japanese quail</name>
    <name type="synonym">Coturnix coturnix japonica</name>
    <dbReference type="NCBI Taxonomy" id="93934"/>
    <lineage>
        <taxon>Eukaryota</taxon>
        <taxon>Metazoa</taxon>
        <taxon>Chordata</taxon>
        <taxon>Craniata</taxon>
        <taxon>Vertebrata</taxon>
        <taxon>Euteleostomi</taxon>
        <taxon>Archelosauria</taxon>
        <taxon>Archosauria</taxon>
        <taxon>Dinosauria</taxon>
        <taxon>Saurischia</taxon>
        <taxon>Theropoda</taxon>
        <taxon>Coelurosauria</taxon>
        <taxon>Aves</taxon>
        <taxon>Neognathae</taxon>
        <taxon>Galloanserae</taxon>
        <taxon>Galliformes</taxon>
        <taxon>Phasianidae</taxon>
        <taxon>Perdicinae</taxon>
        <taxon>Coturnix</taxon>
    </lineage>
</organism>
<dbReference type="Gene3D" id="3.40.50.720">
    <property type="entry name" value="NAD(P)-binding Rossmann-like Domain"/>
    <property type="match status" value="1"/>
</dbReference>
<evidence type="ECO:0000256" key="5">
    <source>
        <dbReference type="ARBA" id="ARBA00037474"/>
    </source>
</evidence>
<name>A0A8C2TMA5_COTJA</name>
<evidence type="ECO:0000256" key="2">
    <source>
        <dbReference type="ARBA" id="ARBA00022525"/>
    </source>
</evidence>
<dbReference type="Ensembl" id="ENSCJPT00005020506.1">
    <property type="protein sequence ID" value="ENSCJPP00005014401.1"/>
    <property type="gene ID" value="ENSCJPG00005012030.1"/>
</dbReference>
<comment type="subcellular location">
    <subcellularLocation>
        <location evidence="1">Secreted</location>
        <location evidence="1">Extracellular space</location>
        <location evidence="1">Extracellular matrix</location>
    </subcellularLocation>
</comment>
<dbReference type="PANTHER" id="PTHR43818">
    <property type="entry name" value="BCDNA.GH03377"/>
    <property type="match status" value="1"/>
</dbReference>
<accession>A0A8C2TMA5</accession>
<evidence type="ECO:0000313" key="8">
    <source>
        <dbReference type="Ensembl" id="ENSCJPP00005014401.1"/>
    </source>
</evidence>
<protein>
    <recommendedName>
        <fullName evidence="6">Glucose-fructose oxidoreductase domain-containing protein 2</fullName>
    </recommendedName>
</protein>
<sequence>MKLPGVGVFGAGSTARLLIPLLRDEGFNVEALWGKTEEEAKQLAQEMSIAFYTSRTDDVLLHQDVDLVCIHIPPPLTRQIAVKALDESNLLVYLHNR</sequence>
<dbReference type="GO" id="GO:0000166">
    <property type="term" value="F:nucleotide binding"/>
    <property type="evidence" value="ECO:0007669"/>
    <property type="project" value="InterPro"/>
</dbReference>
<dbReference type="SUPFAM" id="SSF51735">
    <property type="entry name" value="NAD(P)-binding Rossmann-fold domains"/>
    <property type="match status" value="1"/>
</dbReference>
<reference evidence="8" key="1">
    <citation type="submission" date="2015-11" db="EMBL/GenBank/DDBJ databases">
        <authorList>
            <consortium name="International Coturnix japonica Genome Analysis Consortium"/>
            <person name="Warren W."/>
            <person name="Burt D.W."/>
            <person name="Antin P.B."/>
            <person name="Lanford R."/>
            <person name="Gros J."/>
            <person name="Wilson R.K."/>
        </authorList>
    </citation>
    <scope>NUCLEOTIDE SEQUENCE [LARGE SCALE GENOMIC DNA]</scope>
</reference>